<dbReference type="PANTHER" id="PTHR43311:SF1">
    <property type="entry name" value="GLUTAMYL-Q TRNA(ASP) SYNTHETASE"/>
    <property type="match status" value="1"/>
</dbReference>
<keyword evidence="3 7" id="KW-0547">Nucleotide-binding</keyword>
<dbReference type="GO" id="GO:0004818">
    <property type="term" value="F:glutamate-tRNA ligase activity"/>
    <property type="evidence" value="ECO:0007669"/>
    <property type="project" value="TreeGrafter"/>
</dbReference>
<comment type="caution">
    <text evidence="9">The sequence shown here is derived from an EMBL/GenBank/DDBJ whole genome shotgun (WGS) entry which is preliminary data.</text>
</comment>
<dbReference type="InterPro" id="IPR049940">
    <property type="entry name" value="GluQ/Sye"/>
</dbReference>
<evidence type="ECO:0000313" key="9">
    <source>
        <dbReference type="EMBL" id="PZQ49038.1"/>
    </source>
</evidence>
<proteinExistence type="inferred from homology"/>
<reference evidence="9 10" key="1">
    <citation type="submission" date="2017-08" db="EMBL/GenBank/DDBJ databases">
        <title>Infants hospitalized years apart are colonized by the same room-sourced microbial strains.</title>
        <authorList>
            <person name="Brooks B."/>
            <person name="Olm M.R."/>
            <person name="Firek B.A."/>
            <person name="Baker R."/>
            <person name="Thomas B.C."/>
            <person name="Morowitz M.J."/>
            <person name="Banfield J.F."/>
        </authorList>
    </citation>
    <scope>NUCLEOTIDE SEQUENCE [LARGE SCALE GENOMIC DNA]</scope>
    <source>
        <strain evidence="9">S2_005_002_R2_34</strain>
    </source>
</reference>
<gene>
    <name evidence="9" type="ORF">DI556_12905</name>
</gene>
<keyword evidence="4" id="KW-0862">Zinc</keyword>
<evidence type="ECO:0000256" key="7">
    <source>
        <dbReference type="RuleBase" id="RU363037"/>
    </source>
</evidence>
<name>A0A2W5N911_RHOSU</name>
<dbReference type="EMBL" id="QFPW01000009">
    <property type="protein sequence ID" value="PZQ49038.1"/>
    <property type="molecule type" value="Genomic_DNA"/>
</dbReference>
<sequence length="276" mass="29712">MRTRFAPSPTGRLHLGHAFSALTAWDLAETAAGTCLLRIEDIDTTRSRPEYEAGIFEDLRWLGLAWPEPVARQSGRGPAYAEALDRLGAVGLTYPCSCTRAEIRAALSAPQEGARGPAVYPGTCRGRPMADRRPEDAIRLDLGAALDRAGDGLTFAETGPLFPGTHRLDPDALRAELGDVVLGRRDIGVAYHLAVVVDDAAQGISHVVRGADLWEATPLHRLLQALLGLPVPVWHHHRLIRDANGKRLAKRDDARALATLRAEGATPADVRAMVAA</sequence>
<dbReference type="NCBIfam" id="NF004315">
    <property type="entry name" value="PRK05710.1-4"/>
    <property type="match status" value="1"/>
</dbReference>
<organism evidence="9 10">
    <name type="scientific">Rhodovulum sulfidophilum</name>
    <name type="common">Rhodobacter sulfidophilus</name>
    <dbReference type="NCBI Taxonomy" id="35806"/>
    <lineage>
        <taxon>Bacteria</taxon>
        <taxon>Pseudomonadati</taxon>
        <taxon>Pseudomonadota</taxon>
        <taxon>Alphaproteobacteria</taxon>
        <taxon>Rhodobacterales</taxon>
        <taxon>Paracoccaceae</taxon>
        <taxon>Rhodovulum</taxon>
    </lineage>
</organism>
<dbReference type="Pfam" id="PF00749">
    <property type="entry name" value="tRNA-synt_1c"/>
    <property type="match status" value="1"/>
</dbReference>
<dbReference type="Proteomes" id="UP000249185">
    <property type="component" value="Unassembled WGS sequence"/>
</dbReference>
<keyword evidence="6 7" id="KW-0030">Aminoacyl-tRNA synthetase</keyword>
<comment type="similarity">
    <text evidence="7">Belongs to the class-I aminoacyl-tRNA synthetase family.</text>
</comment>
<keyword evidence="5 7" id="KW-0067">ATP-binding</keyword>
<dbReference type="Gene3D" id="3.40.50.620">
    <property type="entry name" value="HUPs"/>
    <property type="match status" value="1"/>
</dbReference>
<dbReference type="SUPFAM" id="SSF52374">
    <property type="entry name" value="Nucleotidylyl transferase"/>
    <property type="match status" value="1"/>
</dbReference>
<keyword evidence="1 7" id="KW-0436">Ligase</keyword>
<dbReference type="PRINTS" id="PR00987">
    <property type="entry name" value="TRNASYNTHGLU"/>
</dbReference>
<evidence type="ECO:0000256" key="4">
    <source>
        <dbReference type="ARBA" id="ARBA00022833"/>
    </source>
</evidence>
<dbReference type="GO" id="GO:0005524">
    <property type="term" value="F:ATP binding"/>
    <property type="evidence" value="ECO:0007669"/>
    <property type="project" value="UniProtKB-KW"/>
</dbReference>
<dbReference type="InterPro" id="IPR001412">
    <property type="entry name" value="aa-tRNA-synth_I_CS"/>
</dbReference>
<evidence type="ECO:0000259" key="8">
    <source>
        <dbReference type="Pfam" id="PF00749"/>
    </source>
</evidence>
<keyword evidence="7" id="KW-0648">Protein biosynthesis</keyword>
<dbReference type="InterPro" id="IPR020058">
    <property type="entry name" value="Glu/Gln-tRNA-synth_Ib_cat-dom"/>
</dbReference>
<dbReference type="InterPro" id="IPR000924">
    <property type="entry name" value="Glu/Gln-tRNA-synth"/>
</dbReference>
<feature type="domain" description="Glutamyl/glutaminyl-tRNA synthetase class Ib catalytic" evidence="8">
    <location>
        <begin position="2"/>
        <end position="265"/>
    </location>
</feature>
<dbReference type="PROSITE" id="PS00178">
    <property type="entry name" value="AA_TRNA_LIGASE_I"/>
    <property type="match status" value="1"/>
</dbReference>
<evidence type="ECO:0000256" key="5">
    <source>
        <dbReference type="ARBA" id="ARBA00022840"/>
    </source>
</evidence>
<dbReference type="InterPro" id="IPR014729">
    <property type="entry name" value="Rossmann-like_a/b/a_fold"/>
</dbReference>
<evidence type="ECO:0000313" key="10">
    <source>
        <dbReference type="Proteomes" id="UP000249185"/>
    </source>
</evidence>
<accession>A0A2W5N911</accession>
<keyword evidence="2" id="KW-0479">Metal-binding</keyword>
<dbReference type="PANTHER" id="PTHR43311">
    <property type="entry name" value="GLUTAMATE--TRNA LIGASE"/>
    <property type="match status" value="1"/>
</dbReference>
<evidence type="ECO:0000256" key="6">
    <source>
        <dbReference type="ARBA" id="ARBA00023146"/>
    </source>
</evidence>
<dbReference type="GO" id="GO:0005829">
    <property type="term" value="C:cytosol"/>
    <property type="evidence" value="ECO:0007669"/>
    <property type="project" value="TreeGrafter"/>
</dbReference>
<evidence type="ECO:0000256" key="1">
    <source>
        <dbReference type="ARBA" id="ARBA00022598"/>
    </source>
</evidence>
<protein>
    <submittedName>
        <fullName evidence="9">tRNA glutamyl-Q(34) synthetase GluQRS</fullName>
    </submittedName>
</protein>
<evidence type="ECO:0000256" key="2">
    <source>
        <dbReference type="ARBA" id="ARBA00022723"/>
    </source>
</evidence>
<dbReference type="AlphaFoldDB" id="A0A2W5N911"/>
<dbReference type="GO" id="GO:0006424">
    <property type="term" value="P:glutamyl-tRNA aminoacylation"/>
    <property type="evidence" value="ECO:0007669"/>
    <property type="project" value="TreeGrafter"/>
</dbReference>
<evidence type="ECO:0000256" key="3">
    <source>
        <dbReference type="ARBA" id="ARBA00022741"/>
    </source>
</evidence>